<dbReference type="EMBL" id="CABL01000019">
    <property type="protein sequence ID" value="CBH76126.1"/>
    <property type="molecule type" value="Genomic_DNA"/>
</dbReference>
<dbReference type="InterPro" id="IPR050554">
    <property type="entry name" value="Met_Synthase/Corrinoid"/>
</dbReference>
<dbReference type="FunFam" id="3.20.20.330:FF:000001">
    <property type="entry name" value="Methionine synthase"/>
    <property type="match status" value="1"/>
</dbReference>
<evidence type="ECO:0000256" key="11">
    <source>
        <dbReference type="ARBA" id="ARBA00022723"/>
    </source>
</evidence>
<feature type="domain" description="Hcy-binding" evidence="17">
    <location>
        <begin position="1"/>
        <end position="311"/>
    </location>
</feature>
<dbReference type="SUPFAM" id="SSF52242">
    <property type="entry name" value="Cobalamin (vitamin B12)-binding domain"/>
    <property type="match status" value="1"/>
</dbReference>
<dbReference type="GO" id="GO:0005829">
    <property type="term" value="C:cytosol"/>
    <property type="evidence" value="ECO:0007669"/>
    <property type="project" value="TreeGrafter"/>
</dbReference>
<dbReference type="InterPro" id="IPR037010">
    <property type="entry name" value="VitB12-dep_Met_synth_activ_sf"/>
</dbReference>
<dbReference type="EC" id="2.1.1.13" evidence="5"/>
<dbReference type="GO" id="GO:0050667">
    <property type="term" value="P:homocysteine metabolic process"/>
    <property type="evidence" value="ECO:0007669"/>
    <property type="project" value="TreeGrafter"/>
</dbReference>
<dbReference type="Pfam" id="PF02965">
    <property type="entry name" value="Met_synt_B12"/>
    <property type="match status" value="1"/>
</dbReference>
<evidence type="ECO:0000256" key="10">
    <source>
        <dbReference type="ARBA" id="ARBA00022691"/>
    </source>
</evidence>
<dbReference type="Pfam" id="PF00809">
    <property type="entry name" value="Pterin_bind"/>
    <property type="match status" value="1"/>
</dbReference>
<keyword evidence="6 22" id="KW-0489">Methyltransferase</keyword>
<evidence type="ECO:0000256" key="6">
    <source>
        <dbReference type="ARBA" id="ARBA00022603"/>
    </source>
</evidence>
<keyword evidence="7" id="KW-0028">Amino-acid biosynthesis</keyword>
<evidence type="ECO:0000256" key="8">
    <source>
        <dbReference type="ARBA" id="ARBA00022628"/>
    </source>
</evidence>
<dbReference type="UniPathway" id="UPA00051">
    <property type="reaction ID" value="UER00081"/>
</dbReference>
<name>E6PI36_9ZZZZ</name>
<feature type="domain" description="B12-binding N-terminal" evidence="21">
    <location>
        <begin position="632"/>
        <end position="725"/>
    </location>
</feature>
<dbReference type="PANTHER" id="PTHR45833">
    <property type="entry name" value="METHIONINE SYNTHASE"/>
    <property type="match status" value="1"/>
</dbReference>
<dbReference type="GO" id="GO:0031419">
    <property type="term" value="F:cobalamin binding"/>
    <property type="evidence" value="ECO:0007669"/>
    <property type="project" value="UniProtKB-KW"/>
</dbReference>
<dbReference type="PROSITE" id="PS50970">
    <property type="entry name" value="HCY"/>
    <property type="match status" value="1"/>
</dbReference>
<keyword evidence="12" id="KW-0677">Repeat</keyword>
<feature type="domain" description="AdoMet activation" evidence="19">
    <location>
        <begin position="875"/>
        <end position="1157"/>
    </location>
</feature>
<keyword evidence="15" id="KW-0170">Cobalt</keyword>
<dbReference type="Gene3D" id="1.10.1240.10">
    <property type="entry name" value="Methionine synthase domain"/>
    <property type="match status" value="1"/>
</dbReference>
<dbReference type="PIRSF" id="PIRSF000381">
    <property type="entry name" value="MetH"/>
    <property type="match status" value="1"/>
</dbReference>
<comment type="cofactor">
    <cofactor evidence="2">
        <name>methylcob(III)alamin</name>
        <dbReference type="ChEBI" id="CHEBI:28115"/>
    </cofactor>
</comment>
<evidence type="ECO:0000256" key="7">
    <source>
        <dbReference type="ARBA" id="ARBA00022605"/>
    </source>
</evidence>
<dbReference type="InterPro" id="IPR036589">
    <property type="entry name" value="HCY_dom_sf"/>
</dbReference>
<dbReference type="Pfam" id="PF02310">
    <property type="entry name" value="B12-binding"/>
    <property type="match status" value="1"/>
</dbReference>
<evidence type="ECO:0000256" key="5">
    <source>
        <dbReference type="ARBA" id="ARBA00012032"/>
    </source>
</evidence>
<gene>
    <name evidence="22" type="primary">metH</name>
    <name evidence="22" type="ORF">CARN1_0606</name>
</gene>
<dbReference type="Pfam" id="PF02607">
    <property type="entry name" value="B12-binding_2"/>
    <property type="match status" value="1"/>
</dbReference>
<dbReference type="GO" id="GO:0032259">
    <property type="term" value="P:methylation"/>
    <property type="evidence" value="ECO:0007669"/>
    <property type="project" value="UniProtKB-KW"/>
</dbReference>
<keyword evidence="9 22" id="KW-0808">Transferase</keyword>
<evidence type="ECO:0000256" key="2">
    <source>
        <dbReference type="ARBA" id="ARBA00001956"/>
    </source>
</evidence>
<dbReference type="Gene3D" id="3.10.196.10">
    <property type="entry name" value="Vitamin B12-dependent methionine synthase, activation domain"/>
    <property type="match status" value="1"/>
</dbReference>
<comment type="caution">
    <text evidence="22">The sequence shown here is derived from an EMBL/GenBank/DDBJ whole genome shotgun (WGS) entry which is preliminary data.</text>
</comment>
<dbReference type="SUPFAM" id="SSF82282">
    <property type="entry name" value="Homocysteine S-methyltransferase"/>
    <property type="match status" value="1"/>
</dbReference>
<dbReference type="InterPro" id="IPR004223">
    <property type="entry name" value="VitB12-dep_Met_synth_activ_dom"/>
</dbReference>
<evidence type="ECO:0000256" key="16">
    <source>
        <dbReference type="ARBA" id="ARBA00031040"/>
    </source>
</evidence>
<dbReference type="InterPro" id="IPR003759">
    <property type="entry name" value="Cbl-bd_cap"/>
</dbReference>
<evidence type="ECO:0000256" key="12">
    <source>
        <dbReference type="ARBA" id="ARBA00022737"/>
    </source>
</evidence>
<dbReference type="InterPro" id="IPR036724">
    <property type="entry name" value="Cobalamin-bd_sf"/>
</dbReference>
<evidence type="ECO:0000256" key="1">
    <source>
        <dbReference type="ARBA" id="ARBA00001947"/>
    </source>
</evidence>
<keyword evidence="11" id="KW-0479">Metal-binding</keyword>
<comment type="cofactor">
    <cofactor evidence="1">
        <name>Zn(2+)</name>
        <dbReference type="ChEBI" id="CHEBI:29105"/>
    </cofactor>
</comment>
<dbReference type="GO" id="GO:0046653">
    <property type="term" value="P:tetrahydrofolate metabolic process"/>
    <property type="evidence" value="ECO:0007669"/>
    <property type="project" value="TreeGrafter"/>
</dbReference>
<dbReference type="InterPro" id="IPR000489">
    <property type="entry name" value="Pterin-binding_dom"/>
</dbReference>
<dbReference type="Gene3D" id="3.20.20.330">
    <property type="entry name" value="Homocysteine-binding-like domain"/>
    <property type="match status" value="1"/>
</dbReference>
<dbReference type="SMART" id="SM01018">
    <property type="entry name" value="B12-binding_2"/>
    <property type="match status" value="1"/>
</dbReference>
<dbReference type="InterPro" id="IPR011005">
    <property type="entry name" value="Dihydropteroate_synth-like_sf"/>
</dbReference>
<evidence type="ECO:0000256" key="13">
    <source>
        <dbReference type="ARBA" id="ARBA00022833"/>
    </source>
</evidence>
<feature type="domain" description="Pterin-binding" evidence="18">
    <location>
        <begin position="346"/>
        <end position="603"/>
    </location>
</feature>
<keyword evidence="8" id="KW-0846">Cobalamin</keyword>
<proteinExistence type="inferred from homology"/>
<dbReference type="PROSITE" id="PS51332">
    <property type="entry name" value="B12_BINDING"/>
    <property type="match status" value="1"/>
</dbReference>
<evidence type="ECO:0000259" key="20">
    <source>
        <dbReference type="PROSITE" id="PS51332"/>
    </source>
</evidence>
<dbReference type="InterPro" id="IPR006158">
    <property type="entry name" value="Cobalamin-bd"/>
</dbReference>
<dbReference type="FunFam" id="3.20.20.20:FF:000007">
    <property type="entry name" value="Methionine synthase"/>
    <property type="match status" value="1"/>
</dbReference>
<comment type="similarity">
    <text evidence="4">Belongs to the vitamin-B12 dependent methionine synthase family.</text>
</comment>
<dbReference type="InterPro" id="IPR036594">
    <property type="entry name" value="Meth_synthase_dom"/>
</dbReference>
<dbReference type="InterPro" id="IPR003726">
    <property type="entry name" value="HCY_dom"/>
</dbReference>
<keyword evidence="14" id="KW-0486">Methionine biosynthesis</keyword>
<evidence type="ECO:0000313" key="22">
    <source>
        <dbReference type="EMBL" id="CBH76126.1"/>
    </source>
</evidence>
<dbReference type="Gene3D" id="3.20.20.20">
    <property type="entry name" value="Dihydropteroate synthase-like"/>
    <property type="match status" value="1"/>
</dbReference>
<reference evidence="22" key="1">
    <citation type="submission" date="2009-10" db="EMBL/GenBank/DDBJ databases">
        <title>Diversity of trophic interactions inside an arsenic-rich microbial ecosystem.</title>
        <authorList>
            <person name="Bertin P.N."/>
            <person name="Heinrich-Salmeron A."/>
            <person name="Pelletier E."/>
            <person name="Goulhen-Chollet F."/>
            <person name="Arsene-Ploetze F."/>
            <person name="Gallien S."/>
            <person name="Calteau A."/>
            <person name="Vallenet D."/>
            <person name="Casiot C."/>
            <person name="Chane-Woon-Ming B."/>
            <person name="Giloteaux L."/>
            <person name="Barakat M."/>
            <person name="Bonnefoy V."/>
            <person name="Bruneel O."/>
            <person name="Chandler M."/>
            <person name="Cleiss J."/>
            <person name="Duran R."/>
            <person name="Elbaz-Poulichet F."/>
            <person name="Fonknechten N."/>
            <person name="Lauga B."/>
            <person name="Mornico D."/>
            <person name="Ortet P."/>
            <person name="Schaeffer C."/>
            <person name="Siguier P."/>
            <person name="Alexander Thil Smith A."/>
            <person name="Van Dorsselaer A."/>
            <person name="Weissenbach J."/>
            <person name="Medigue C."/>
            <person name="Le Paslier D."/>
        </authorList>
    </citation>
    <scope>NUCLEOTIDE SEQUENCE</scope>
</reference>
<evidence type="ECO:0000256" key="4">
    <source>
        <dbReference type="ARBA" id="ARBA00010398"/>
    </source>
</evidence>
<dbReference type="AlphaFoldDB" id="E6PI36"/>
<dbReference type="NCBIfam" id="TIGR02082">
    <property type="entry name" value="metH"/>
    <property type="match status" value="1"/>
</dbReference>
<dbReference type="PROSITE" id="PS50972">
    <property type="entry name" value="PTERIN_BINDING"/>
    <property type="match status" value="1"/>
</dbReference>
<evidence type="ECO:0000259" key="17">
    <source>
        <dbReference type="PROSITE" id="PS50970"/>
    </source>
</evidence>
<comment type="pathway">
    <text evidence="3">Amino-acid biosynthesis; L-methionine biosynthesis via de novo pathway; L-methionine from L-homocysteine (MetH route): step 1/1.</text>
</comment>
<keyword evidence="10" id="KW-0949">S-adenosyl-L-methionine</keyword>
<dbReference type="Gene3D" id="3.40.50.280">
    <property type="entry name" value="Cobalamin-binding domain"/>
    <property type="match status" value="1"/>
</dbReference>
<organism evidence="22">
    <name type="scientific">mine drainage metagenome</name>
    <dbReference type="NCBI Taxonomy" id="410659"/>
    <lineage>
        <taxon>unclassified sequences</taxon>
        <taxon>metagenomes</taxon>
        <taxon>ecological metagenomes</taxon>
    </lineage>
</organism>
<dbReference type="SUPFAM" id="SSF56507">
    <property type="entry name" value="Methionine synthase activation domain-like"/>
    <property type="match status" value="1"/>
</dbReference>
<evidence type="ECO:0000256" key="3">
    <source>
        <dbReference type="ARBA" id="ARBA00005178"/>
    </source>
</evidence>
<evidence type="ECO:0000256" key="9">
    <source>
        <dbReference type="ARBA" id="ARBA00022679"/>
    </source>
</evidence>
<evidence type="ECO:0000259" key="18">
    <source>
        <dbReference type="PROSITE" id="PS50972"/>
    </source>
</evidence>
<dbReference type="InterPro" id="IPR011822">
    <property type="entry name" value="MetH"/>
</dbReference>
<evidence type="ECO:0000259" key="21">
    <source>
        <dbReference type="PROSITE" id="PS51337"/>
    </source>
</evidence>
<evidence type="ECO:0000256" key="14">
    <source>
        <dbReference type="ARBA" id="ARBA00023167"/>
    </source>
</evidence>
<evidence type="ECO:0000256" key="15">
    <source>
        <dbReference type="ARBA" id="ARBA00023285"/>
    </source>
</evidence>
<keyword evidence="13" id="KW-0862">Zinc</keyword>
<dbReference type="Pfam" id="PF02574">
    <property type="entry name" value="S-methyl_trans"/>
    <property type="match status" value="1"/>
</dbReference>
<accession>E6PI36</accession>
<dbReference type="PROSITE" id="PS50974">
    <property type="entry name" value="ADOMET_ACTIVATION"/>
    <property type="match status" value="1"/>
</dbReference>
<dbReference type="SUPFAM" id="SSF47644">
    <property type="entry name" value="Methionine synthase domain"/>
    <property type="match status" value="1"/>
</dbReference>
<feature type="domain" description="B12-binding" evidence="20">
    <location>
        <begin position="725"/>
        <end position="865"/>
    </location>
</feature>
<sequence>MTSYLDALRERVLLFDGAMGTQLMALELTAEDFGGARQLGCNEALVLSRPDLIRSIHERYFEAGADVVETDSFTASRLKLDEFGIGEHTYAVNHDAARLARKAADLYATPTRPRFVAGSMGPTGMLVSSSDPSLSKITFEELAALYGEQARALVEGGVDLLLLETMQDLLELKAAIVGIGRAFREGVRRVPIQAQPTLITEGRMLLGTDISSVCAVLDALPIDVIGLNCSTGPAQMRDSVRYLGETSRCYVSVIPNAGLPLMGPKGETIYPETPSELTSELMEFVRSFGVRAIGGCCGTTPEHIASLRAALDASPASRAPHRAAPPRPEFVASAMTAVSLEQEPRPLIVGERINSQGSRRVKRLLLEDDYEVIGQLARDQIEGGAHVLDVCTALTERTDEPEQMRAVVRRLAQSVEAPLMIDSTEAAVVRSALENYPGRAIVNSVHLESGRTKIDAILPMAIEHGAAVVALTIDESGMAKTAQRKLDVARRIYDIVVGEYGLAPGALIFDDLTFTLATGDAEYIDSARESIDGIRAIKAALPGVLTSLGVSNVSFGLKPAARAALNSVFLHHCVEAGLDLALVHPKEITPYAELDAEAREACDDLVFNRRPDALARFIERYENAVVRSDEDTANDEVGLPAEARIHRAILHRKKDGIETMLDEVLLRRTPVEVLNEVLLPAMKEVGDRFGAGELILPFVLQSAEVMKRAVAHVEQFLERREGSTKGTVVLATVFGDVHDIGKNLVNTILSNNGYTVYDLGKQVPMNVILEKATEVNADAIGLSALLVSTSKQMPICVQEQDARALAFPVIVGGAAINRDFGRRISLLDEGRRPFEPGVFYAKDAFEGLDIMDMLTGDPERRRGFIDRIKNDALKAQAKVREPSHPVGELRISSVKSVVVEPPKAPFLGPRSIDSIDVRELWDCFDLKSLYRLSWGASNQKGEAFEKTVREEFEPRLARYRAEAERGGILHPRVAYGYFPVAGIGNDVLFFDPNDATREIARMSFARQIGGEHLSLADYLREPIDGRASDIVALQVVTVGAEVAEEIEALHARGDFSESYFLHGFSVQSAEALAEWSHRRIRHELGLAPERGKRYSWGYGACPDLSQHEVAFALLDAVRSIGVRLTESFQIVPEQSTAALVIHHPQASYFNAAATIER</sequence>
<dbReference type="GO" id="GO:0008705">
    <property type="term" value="F:methionine synthase activity"/>
    <property type="evidence" value="ECO:0007669"/>
    <property type="project" value="UniProtKB-EC"/>
</dbReference>
<evidence type="ECO:0000259" key="19">
    <source>
        <dbReference type="PROSITE" id="PS50974"/>
    </source>
</evidence>
<dbReference type="GO" id="GO:0008270">
    <property type="term" value="F:zinc ion binding"/>
    <property type="evidence" value="ECO:0007669"/>
    <property type="project" value="InterPro"/>
</dbReference>
<dbReference type="PROSITE" id="PS51337">
    <property type="entry name" value="B12_BINDING_NTER"/>
    <property type="match status" value="1"/>
</dbReference>
<dbReference type="SUPFAM" id="SSF51717">
    <property type="entry name" value="Dihydropteroate synthetase-like"/>
    <property type="match status" value="1"/>
</dbReference>
<protein>
    <recommendedName>
        <fullName evidence="5">methionine synthase</fullName>
        <ecNumber evidence="5">2.1.1.13</ecNumber>
    </recommendedName>
    <alternativeName>
        <fullName evidence="16">5-methyltetrahydrofolate--homocysteine methyltransferase</fullName>
    </alternativeName>
</protein>
<dbReference type="PANTHER" id="PTHR45833:SF1">
    <property type="entry name" value="METHIONINE SYNTHASE"/>
    <property type="match status" value="1"/>
</dbReference>